<dbReference type="RefSeq" id="WP_255333051.1">
    <property type="nucleotide sequence ID" value="NZ_VOTZ01000019.1"/>
</dbReference>
<dbReference type="EMBL" id="VOTZ01000019">
    <property type="protein sequence ID" value="MCQ1539087.1"/>
    <property type="molecule type" value="Genomic_DNA"/>
</dbReference>
<feature type="transmembrane region" description="Helical" evidence="10">
    <location>
        <begin position="591"/>
        <end position="613"/>
    </location>
</feature>
<evidence type="ECO:0000256" key="5">
    <source>
        <dbReference type="ARBA" id="ARBA00022989"/>
    </source>
</evidence>
<dbReference type="Pfam" id="PF01496">
    <property type="entry name" value="V_ATPase_I"/>
    <property type="match status" value="1"/>
</dbReference>
<keyword evidence="3 10" id="KW-0813">Transport</keyword>
<evidence type="ECO:0000256" key="9">
    <source>
        <dbReference type="ARBA" id="ARBA00068671"/>
    </source>
</evidence>
<evidence type="ECO:0000313" key="13">
    <source>
        <dbReference type="Proteomes" id="UP001524383"/>
    </source>
</evidence>
<dbReference type="GO" id="GO:0016020">
    <property type="term" value="C:membrane"/>
    <property type="evidence" value="ECO:0007669"/>
    <property type="project" value="UniProtKB-SubCell"/>
</dbReference>
<evidence type="ECO:0000256" key="4">
    <source>
        <dbReference type="ARBA" id="ARBA00022692"/>
    </source>
</evidence>
<keyword evidence="6 10" id="KW-0406">Ion transport</keyword>
<evidence type="ECO:0000256" key="2">
    <source>
        <dbReference type="ARBA" id="ARBA00009904"/>
    </source>
</evidence>
<gene>
    <name evidence="12" type="ORF">FTO68_08855</name>
</gene>
<sequence>MFYPAEMQKVTVGIHRRHAASFLSALHEEGIIELTPITGDEHLLHLITLVQRDEIRQSLASAQARIERAVEALLDHREELGRITGFFLPDRKSPVPAERSDPTLLLKVVDRYNPVISDILSCRVRRSAIHERIARLDEEEEHLLLFRCVAESLPPREPSRFITVRAGLIPTGECEDLNALFEEEGISEAIAHSACRLKEEGMIAVVLSHLRAAERVDALLRSRGFADFTFGDHGSSVTEALEHIRKEKSSLYQEDETIQNLLREKGTEYLQLLAGLGEDLGIARDAVDAAALTGSTRDLRLYSGWIRSHDLPLLEKIGDLHAGGTMIYRAVPGKDGDAAVPVAYNHPRWLSPFRSLTTTFAPPRYREVDPTFFIAPVLVITFGVMLGDAGYGLLLALVAAALLAGPARYPGSTRDFSFILFACGISGILFGILQGGFFGDLLPRFFGIAPPFAIIDPLMDPITILTAALLFGIAHLNLGLGIAAYSYIRAGDFRKMLREQGVWFLIQPCAAILLFAFFGWAEIPLPLLFAAGAGAAAAAGLILTFEGPLGFFSITGFLGDWLSYTRILALALATAGIAMTVNILSEMIGSVHPYLLIIAILFAVAGHLANFLLQALGGFIHALRLQYVEFFGHFYEGGGRLFQPFFTNREKTILLEDEP</sequence>
<organism evidence="12 13">
    <name type="scientific">Methanocalculus taiwanensis</name>
    <dbReference type="NCBI Taxonomy" id="106207"/>
    <lineage>
        <taxon>Archaea</taxon>
        <taxon>Methanobacteriati</taxon>
        <taxon>Methanobacteriota</taxon>
        <taxon>Stenosarchaea group</taxon>
        <taxon>Methanomicrobia</taxon>
        <taxon>Methanomicrobiales</taxon>
        <taxon>Methanocalculaceae</taxon>
        <taxon>Methanocalculus</taxon>
    </lineage>
</organism>
<feature type="transmembrane region" description="Helical" evidence="10">
    <location>
        <begin position="416"/>
        <end position="442"/>
    </location>
</feature>
<evidence type="ECO:0000256" key="7">
    <source>
        <dbReference type="ARBA" id="ARBA00023136"/>
    </source>
</evidence>
<evidence type="ECO:0000256" key="3">
    <source>
        <dbReference type="ARBA" id="ARBA00022448"/>
    </source>
</evidence>
<dbReference type="AlphaFoldDB" id="A0ABD4TLB4"/>
<proteinExistence type="inferred from homology"/>
<dbReference type="PANTHER" id="PTHR11629:SF63">
    <property type="entry name" value="V-TYPE PROTON ATPASE SUBUNIT A"/>
    <property type="match status" value="1"/>
</dbReference>
<feature type="transmembrane region" description="Helical" evidence="10">
    <location>
        <begin position="527"/>
        <end position="552"/>
    </location>
</feature>
<comment type="caution">
    <text evidence="12">The sequence shown here is derived from an EMBL/GenBank/DDBJ whole genome shotgun (WGS) entry which is preliminary data.</text>
</comment>
<name>A0ABD4TLB4_9EURY</name>
<dbReference type="Gene3D" id="3.30.70.2170">
    <property type="match status" value="1"/>
</dbReference>
<evidence type="ECO:0000313" key="12">
    <source>
        <dbReference type="EMBL" id="MCQ1539087.1"/>
    </source>
</evidence>
<feature type="transmembrane region" description="Helical" evidence="10">
    <location>
        <begin position="372"/>
        <end position="404"/>
    </location>
</feature>
<dbReference type="PANTHER" id="PTHR11629">
    <property type="entry name" value="VACUOLAR PROTON ATPASES"/>
    <property type="match status" value="1"/>
</dbReference>
<dbReference type="InterPro" id="IPR002490">
    <property type="entry name" value="V-ATPase_116kDa_su"/>
</dbReference>
<dbReference type="GO" id="GO:0006811">
    <property type="term" value="P:monoatomic ion transport"/>
    <property type="evidence" value="ECO:0007669"/>
    <property type="project" value="UniProtKB-KW"/>
</dbReference>
<comment type="similarity">
    <text evidence="2 10">Belongs to the V-ATPase 116 kDa subunit family.</text>
</comment>
<feature type="coiled-coil region" evidence="11">
    <location>
        <begin position="52"/>
        <end position="79"/>
    </location>
</feature>
<keyword evidence="13" id="KW-1185">Reference proteome</keyword>
<evidence type="ECO:0000256" key="8">
    <source>
        <dbReference type="ARBA" id="ARBA00059506"/>
    </source>
</evidence>
<evidence type="ECO:0000256" key="1">
    <source>
        <dbReference type="ARBA" id="ARBA00004141"/>
    </source>
</evidence>
<evidence type="ECO:0000256" key="6">
    <source>
        <dbReference type="ARBA" id="ARBA00023065"/>
    </source>
</evidence>
<protein>
    <recommendedName>
        <fullName evidence="9 10">A-type ATP synthase subunit I</fullName>
    </recommendedName>
</protein>
<keyword evidence="4 10" id="KW-0812">Transmembrane</keyword>
<comment type="function">
    <text evidence="8">Component of the A-type ATP synthase that produces ATP from ADP in the presence of a proton gradient across the membrane.</text>
</comment>
<dbReference type="Gene3D" id="3.30.70.2750">
    <property type="match status" value="1"/>
</dbReference>
<evidence type="ECO:0000256" key="10">
    <source>
        <dbReference type="RuleBase" id="RU361189"/>
    </source>
</evidence>
<keyword evidence="5 10" id="KW-1133">Transmembrane helix</keyword>
<dbReference type="Gene3D" id="1.20.1460.20">
    <property type="match status" value="1"/>
</dbReference>
<feature type="transmembrane region" description="Helical" evidence="10">
    <location>
        <begin position="564"/>
        <end position="585"/>
    </location>
</feature>
<feature type="transmembrane region" description="Helical" evidence="10">
    <location>
        <begin position="500"/>
        <end position="521"/>
    </location>
</feature>
<accession>A0ABD4TLB4</accession>
<keyword evidence="11" id="KW-0175">Coiled coil</keyword>
<feature type="transmembrane region" description="Helical" evidence="10">
    <location>
        <begin position="462"/>
        <end position="488"/>
    </location>
</feature>
<keyword evidence="7 10" id="KW-0472">Membrane</keyword>
<evidence type="ECO:0000256" key="11">
    <source>
        <dbReference type="SAM" id="Coils"/>
    </source>
</evidence>
<comment type="subcellular location">
    <subcellularLocation>
        <location evidence="1">Membrane</location>
        <topology evidence="1">Multi-pass membrane protein</topology>
    </subcellularLocation>
</comment>
<dbReference type="Proteomes" id="UP001524383">
    <property type="component" value="Unassembled WGS sequence"/>
</dbReference>
<reference evidence="12 13" key="1">
    <citation type="submission" date="2019-08" db="EMBL/GenBank/DDBJ databases">
        <authorList>
            <person name="Chen S.-C."/>
            <person name="Lai M.-C."/>
            <person name="You Y.-T."/>
        </authorList>
    </citation>
    <scope>NUCLEOTIDE SEQUENCE [LARGE SCALE GENOMIC DNA]</scope>
    <source>
        <strain evidence="12 13">P2F9704a</strain>
    </source>
</reference>